<comment type="similarity">
    <text evidence="1">Belongs to the UPF0729 family.</text>
</comment>
<dbReference type="Proteomes" id="UP000584326">
    <property type="component" value="Unassembled WGS sequence"/>
</dbReference>
<reference evidence="4 5" key="1">
    <citation type="submission" date="2020-02" db="EMBL/GenBank/DDBJ databases">
        <title>Bird 10,000 Genomes (B10K) Project - Family phase.</title>
        <authorList>
            <person name="Zhang G."/>
        </authorList>
    </citation>
    <scope>NUCLEOTIDE SEQUENCE [LARGE SCALE GENOMIC DNA]</scope>
    <source>
        <strain evidence="4">B10K-DU-001-40</strain>
        <tissue evidence="4">Muscle</tissue>
    </source>
</reference>
<evidence type="ECO:0000313" key="4">
    <source>
        <dbReference type="EMBL" id="NXX18248.1"/>
    </source>
</evidence>
<feature type="region of interest" description="Disordered" evidence="2">
    <location>
        <begin position="44"/>
        <end position="72"/>
    </location>
</feature>
<dbReference type="InterPro" id="IPR026776">
    <property type="entry name" value="UPF0729_C18orf32-like"/>
</dbReference>
<organism evidence="4 5">
    <name type="scientific">Podargus strigoides</name>
    <name type="common">Tawny frogmouth</name>
    <name type="synonym">Caprimulgus strigoides</name>
    <dbReference type="NCBI Taxonomy" id="8905"/>
    <lineage>
        <taxon>Eukaryota</taxon>
        <taxon>Metazoa</taxon>
        <taxon>Chordata</taxon>
        <taxon>Craniata</taxon>
        <taxon>Vertebrata</taxon>
        <taxon>Euteleostomi</taxon>
        <taxon>Archelosauria</taxon>
        <taxon>Archosauria</taxon>
        <taxon>Dinosauria</taxon>
        <taxon>Saurischia</taxon>
        <taxon>Theropoda</taxon>
        <taxon>Coelurosauria</taxon>
        <taxon>Aves</taxon>
        <taxon>Neognathae</taxon>
        <taxon>Neoaves</taxon>
        <taxon>Strisores</taxon>
        <taxon>Caprimulgiformes</taxon>
        <taxon>Podargidae</taxon>
        <taxon>Podargus</taxon>
    </lineage>
</organism>
<dbReference type="EMBL" id="VZTK01018964">
    <property type="protein sequence ID" value="NXX18248.1"/>
    <property type="molecule type" value="Genomic_DNA"/>
</dbReference>
<dbReference type="OrthoDB" id="10062823at2759"/>
<sequence length="84" mass="9479">MVCIPCIVILVLLWAYKKFLEPYICPIIVPFIKCVWPEKAVEETTATKQGQGGSAGNPRAPSAKRRDQEDEYGIYKARLMHLAN</sequence>
<dbReference type="PANTHER" id="PTHR13456">
    <property type="entry name" value="UPF0729 PROTEIN C18ORF32"/>
    <property type="match status" value="1"/>
</dbReference>
<evidence type="ECO:0000313" key="5">
    <source>
        <dbReference type="Proteomes" id="UP000584326"/>
    </source>
</evidence>
<name>A0A7L4GYB4_PODST</name>
<gene>
    <name evidence="4" type="ORF">PODSTR_R15188</name>
</gene>
<dbReference type="AlphaFoldDB" id="A0A7L4GYB4"/>
<evidence type="ECO:0000256" key="2">
    <source>
        <dbReference type="SAM" id="MobiDB-lite"/>
    </source>
</evidence>
<proteinExistence type="inferred from homology"/>
<protein>
    <submittedName>
        <fullName evidence="4">CR032 protein</fullName>
    </submittedName>
</protein>
<feature type="chain" id="PRO_5029551471" evidence="3">
    <location>
        <begin position="20"/>
        <end position="84"/>
    </location>
</feature>
<dbReference type="Pfam" id="PF14975">
    <property type="entry name" value="DUF4512"/>
    <property type="match status" value="1"/>
</dbReference>
<keyword evidence="5" id="KW-1185">Reference proteome</keyword>
<feature type="signal peptide" evidence="3">
    <location>
        <begin position="1"/>
        <end position="19"/>
    </location>
</feature>
<dbReference type="PANTHER" id="PTHR13456:SF0">
    <property type="entry name" value="UPF0729 PROTEIN C18ORF32"/>
    <property type="match status" value="1"/>
</dbReference>
<comment type="caution">
    <text evidence="4">The sequence shown here is derived from an EMBL/GenBank/DDBJ whole genome shotgun (WGS) entry which is preliminary data.</text>
</comment>
<keyword evidence="3" id="KW-0732">Signal</keyword>
<feature type="non-terminal residue" evidence="4">
    <location>
        <position position="1"/>
    </location>
</feature>
<evidence type="ECO:0000256" key="3">
    <source>
        <dbReference type="SAM" id="SignalP"/>
    </source>
</evidence>
<feature type="non-terminal residue" evidence="4">
    <location>
        <position position="84"/>
    </location>
</feature>
<accession>A0A7L4GYB4</accession>
<evidence type="ECO:0000256" key="1">
    <source>
        <dbReference type="ARBA" id="ARBA00007959"/>
    </source>
</evidence>